<gene>
    <name evidence="3" type="ORF">NIAS840_01646</name>
</gene>
<feature type="coiled-coil region" evidence="1">
    <location>
        <begin position="229"/>
        <end position="263"/>
    </location>
</feature>
<dbReference type="AlphaFoldDB" id="F5VFS6"/>
<keyword evidence="1" id="KW-0175">Coiled coil</keyword>
<sequence>MNTLDSLMVNVDEGTRTGVPLRPNGVDILNLRHNGQSGMLTIQFPENNKERGQMLQAKSYEFIPLFMTKVAKSDKGISSNPSLLGVYDLYRYKDTAQGRTSSSLGIYPGGSNNFKENFPNEEVKERRRIFGLLTKKDNKLINTDEDLASFSKVNNNIVLAYLELTPKKYFGLLNQLHLDFRNAPELIKGKLLKVEEFTSNSDEQYFAPNSNGGSFIPKFSLKELSEEKKERMNVKAKKILDLIADYKNEIEENDQMLAKLLAHNVVKANTIKRLGNLGVVDNKTLTKFLGQPEDWSKIVSVLNDQPVVDTNSTATENETKKEDYSSFLDNYTDNKPKDDFISNDDLPF</sequence>
<accession>F5VFS6</accession>
<evidence type="ECO:0000313" key="3">
    <source>
        <dbReference type="EMBL" id="EGL98215.1"/>
    </source>
</evidence>
<dbReference type="EMBL" id="AFMN01000002">
    <property type="protein sequence ID" value="EGL98215.1"/>
    <property type="molecule type" value="Genomic_DNA"/>
</dbReference>
<evidence type="ECO:0000313" key="4">
    <source>
        <dbReference type="Proteomes" id="UP000006227"/>
    </source>
</evidence>
<reference evidence="3 4" key="1">
    <citation type="journal article" date="2011" name="J. Bacteriol.">
        <title>Genome Sequence of Lactobacillus salivarius NIAS840, Isolated from Chicken Intestine.</title>
        <authorList>
            <person name="Ham J.S."/>
            <person name="Kim H.W."/>
            <person name="Seol K.H."/>
            <person name="Jang A."/>
            <person name="Jeong S.G."/>
            <person name="Oh M.H."/>
            <person name="Kim D.H."/>
            <person name="Kang D.K."/>
            <person name="Kim G.B."/>
            <person name="Cha C.J."/>
        </authorList>
    </citation>
    <scope>NUCLEOTIDE SEQUENCE [LARGE SCALE GENOMIC DNA]</scope>
    <source>
        <strain evidence="3 4">NIAS840</strain>
    </source>
</reference>
<name>F5VFS6_9LACO</name>
<dbReference type="RefSeq" id="WP_004563912.1">
    <property type="nucleotide sequence ID" value="NZ_AFMN01000002.1"/>
</dbReference>
<organism evidence="3 4">
    <name type="scientific">Ligilactobacillus salivarius NIAS840</name>
    <dbReference type="NCBI Taxonomy" id="1029822"/>
    <lineage>
        <taxon>Bacteria</taxon>
        <taxon>Bacillati</taxon>
        <taxon>Bacillota</taxon>
        <taxon>Bacilli</taxon>
        <taxon>Lactobacillales</taxon>
        <taxon>Lactobacillaceae</taxon>
        <taxon>Ligilactobacillus</taxon>
    </lineage>
</organism>
<protein>
    <submittedName>
        <fullName evidence="3">Uncharacterized protein</fullName>
    </submittedName>
</protein>
<proteinExistence type="predicted"/>
<comment type="caution">
    <text evidence="3">The sequence shown here is derived from an EMBL/GenBank/DDBJ whole genome shotgun (WGS) entry which is preliminary data.</text>
</comment>
<evidence type="ECO:0000256" key="2">
    <source>
        <dbReference type="SAM" id="MobiDB-lite"/>
    </source>
</evidence>
<evidence type="ECO:0000256" key="1">
    <source>
        <dbReference type="SAM" id="Coils"/>
    </source>
</evidence>
<dbReference type="Proteomes" id="UP000006227">
    <property type="component" value="Unassembled WGS sequence"/>
</dbReference>
<feature type="region of interest" description="Disordered" evidence="2">
    <location>
        <begin position="311"/>
        <end position="348"/>
    </location>
</feature>
<dbReference type="PATRIC" id="fig|1029822.3.peg.1642"/>